<evidence type="ECO:0000313" key="2">
    <source>
        <dbReference type="Proteomes" id="UP000183656"/>
    </source>
</evidence>
<sequence length="33" mass="3767">MTGKRKGIGLFGDCQSTNLRTVNHYFPQIARRT</sequence>
<name>A0A1I7KZT8_9BURK</name>
<gene>
    <name evidence="1" type="ORF">SAMN04489707_11091</name>
</gene>
<dbReference type="EMBL" id="FPBX01000109">
    <property type="protein sequence ID" value="SFV02960.1"/>
    <property type="molecule type" value="Genomic_DNA"/>
</dbReference>
<dbReference type="AlphaFoldDB" id="A0A1I7KZT8"/>
<protein>
    <submittedName>
        <fullName evidence="1">Uncharacterized protein</fullName>
    </submittedName>
</protein>
<dbReference type="Proteomes" id="UP000183656">
    <property type="component" value="Unassembled WGS sequence"/>
</dbReference>
<feature type="non-terminal residue" evidence="1">
    <location>
        <position position="33"/>
    </location>
</feature>
<proteinExistence type="predicted"/>
<organism evidence="1 2">
    <name type="scientific">Paenacidovorax caeni</name>
    <dbReference type="NCBI Taxonomy" id="343013"/>
    <lineage>
        <taxon>Bacteria</taxon>
        <taxon>Pseudomonadati</taxon>
        <taxon>Pseudomonadota</taxon>
        <taxon>Betaproteobacteria</taxon>
        <taxon>Burkholderiales</taxon>
        <taxon>Comamonadaceae</taxon>
        <taxon>Paenacidovorax</taxon>
    </lineage>
</organism>
<keyword evidence="2" id="KW-1185">Reference proteome</keyword>
<evidence type="ECO:0000313" key="1">
    <source>
        <dbReference type="EMBL" id="SFV02960.1"/>
    </source>
</evidence>
<reference evidence="1 2" key="1">
    <citation type="submission" date="2016-10" db="EMBL/GenBank/DDBJ databases">
        <authorList>
            <person name="de Groot N.N."/>
        </authorList>
    </citation>
    <scope>NUCLEOTIDE SEQUENCE [LARGE SCALE GENOMIC DNA]</scope>
    <source>
        <strain evidence="1 2">R-24608</strain>
    </source>
</reference>
<accession>A0A1I7KZT8</accession>